<dbReference type="Gene3D" id="1.10.246.130">
    <property type="match status" value="1"/>
</dbReference>
<protein>
    <submittedName>
        <fullName evidence="1">GGT1-like protein</fullName>
    </submittedName>
</protein>
<dbReference type="InterPro" id="IPR043138">
    <property type="entry name" value="GGT_lsub"/>
</dbReference>
<proteinExistence type="predicted"/>
<dbReference type="PANTHER" id="PTHR11686">
    <property type="entry name" value="GAMMA GLUTAMYL TRANSPEPTIDASE"/>
    <property type="match status" value="1"/>
</dbReference>
<dbReference type="EMBL" id="CP111015">
    <property type="protein sequence ID" value="WAR02707.1"/>
    <property type="molecule type" value="Genomic_DNA"/>
</dbReference>
<dbReference type="Pfam" id="PF01019">
    <property type="entry name" value="G_glu_transpept"/>
    <property type="match status" value="1"/>
</dbReference>
<evidence type="ECO:0000313" key="2">
    <source>
        <dbReference type="Proteomes" id="UP001164746"/>
    </source>
</evidence>
<accession>A0ABY7DY93</accession>
<name>A0ABY7DY93_MYAAR</name>
<dbReference type="SUPFAM" id="SSF56235">
    <property type="entry name" value="N-terminal nucleophile aminohydrolases (Ntn hydrolases)"/>
    <property type="match status" value="1"/>
</dbReference>
<keyword evidence="2" id="KW-1185">Reference proteome</keyword>
<sequence>MNDFILNYDVRMDPPVYVELGNLTLYTVPGATGGPLVALALNILKRGFTWEDADLESLADIGSVYHAIIEALKFADADRLMLEGQMFSREMNKAIDKMTSEEYADILRTKFTDKTHDYSY</sequence>
<dbReference type="PANTHER" id="PTHR11686:SF9">
    <property type="entry name" value="RE13973P"/>
    <property type="match status" value="1"/>
</dbReference>
<gene>
    <name evidence="1" type="ORF">MAR_009265</name>
</gene>
<evidence type="ECO:0000313" key="1">
    <source>
        <dbReference type="EMBL" id="WAR02707.1"/>
    </source>
</evidence>
<dbReference type="InterPro" id="IPR000101">
    <property type="entry name" value="GGT_peptidase"/>
</dbReference>
<organism evidence="1 2">
    <name type="scientific">Mya arenaria</name>
    <name type="common">Soft-shell clam</name>
    <dbReference type="NCBI Taxonomy" id="6604"/>
    <lineage>
        <taxon>Eukaryota</taxon>
        <taxon>Metazoa</taxon>
        <taxon>Spiralia</taxon>
        <taxon>Lophotrochozoa</taxon>
        <taxon>Mollusca</taxon>
        <taxon>Bivalvia</taxon>
        <taxon>Autobranchia</taxon>
        <taxon>Heteroconchia</taxon>
        <taxon>Euheterodonta</taxon>
        <taxon>Imparidentia</taxon>
        <taxon>Neoheterodontei</taxon>
        <taxon>Myida</taxon>
        <taxon>Myoidea</taxon>
        <taxon>Myidae</taxon>
        <taxon>Mya</taxon>
    </lineage>
</organism>
<dbReference type="Proteomes" id="UP001164746">
    <property type="component" value="Chromosome 4"/>
</dbReference>
<dbReference type="InterPro" id="IPR029055">
    <property type="entry name" value="Ntn_hydrolases_N"/>
</dbReference>
<reference evidence="1" key="1">
    <citation type="submission" date="2022-11" db="EMBL/GenBank/DDBJ databases">
        <title>Centuries of genome instability and evolution in soft-shell clam transmissible cancer (bioRxiv).</title>
        <authorList>
            <person name="Hart S.F.M."/>
            <person name="Yonemitsu M.A."/>
            <person name="Giersch R.M."/>
            <person name="Beal B.F."/>
            <person name="Arriagada G."/>
            <person name="Davis B.W."/>
            <person name="Ostrander E.A."/>
            <person name="Goff S.P."/>
            <person name="Metzger M.J."/>
        </authorList>
    </citation>
    <scope>NUCLEOTIDE SEQUENCE</scope>
    <source>
        <strain evidence="1">MELC-2E11</strain>
        <tissue evidence="1">Siphon/mantle</tissue>
    </source>
</reference>